<proteinExistence type="predicted"/>
<dbReference type="SUPFAM" id="SSF101898">
    <property type="entry name" value="NHL repeat"/>
    <property type="match status" value="1"/>
</dbReference>
<organism evidence="5">
    <name type="scientific">freshwater metagenome</name>
    <dbReference type="NCBI Taxonomy" id="449393"/>
    <lineage>
        <taxon>unclassified sequences</taxon>
        <taxon>metagenomes</taxon>
        <taxon>ecological metagenomes</taxon>
    </lineage>
</organism>
<evidence type="ECO:0000256" key="2">
    <source>
        <dbReference type="ARBA" id="ARBA00022737"/>
    </source>
</evidence>
<evidence type="ECO:0000256" key="1">
    <source>
        <dbReference type="ARBA" id="ARBA00022729"/>
    </source>
</evidence>
<reference evidence="5" key="1">
    <citation type="submission" date="2020-05" db="EMBL/GenBank/DDBJ databases">
        <authorList>
            <person name="Chiriac C."/>
            <person name="Salcher M."/>
            <person name="Ghai R."/>
            <person name="Kavagutti S V."/>
        </authorList>
    </citation>
    <scope>NUCLEOTIDE SEQUENCE</scope>
</reference>
<name>A0A6J6I5H1_9ZZZZ</name>
<dbReference type="EMBL" id="CAEZVG010000010">
    <property type="protein sequence ID" value="CAB4619727.1"/>
    <property type="molecule type" value="Genomic_DNA"/>
</dbReference>
<dbReference type="Pfam" id="PF01436">
    <property type="entry name" value="NHL"/>
    <property type="match status" value="1"/>
</dbReference>
<dbReference type="AlphaFoldDB" id="A0A6J6I5H1"/>
<evidence type="ECO:0000313" key="4">
    <source>
        <dbReference type="EMBL" id="CAB4537063.1"/>
    </source>
</evidence>
<keyword evidence="3" id="KW-0325">Glycoprotein</keyword>
<dbReference type="PANTHER" id="PTHR10680">
    <property type="entry name" value="PEPTIDYL-GLYCINE ALPHA-AMIDATING MONOOXYGENASE"/>
    <property type="match status" value="1"/>
</dbReference>
<dbReference type="PROSITE" id="PS51125">
    <property type="entry name" value="NHL"/>
    <property type="match status" value="1"/>
</dbReference>
<dbReference type="Gene3D" id="2.120.10.30">
    <property type="entry name" value="TolB, C-terminal domain"/>
    <property type="match status" value="1"/>
</dbReference>
<protein>
    <submittedName>
        <fullName evidence="5">Unannotated protein</fullName>
    </submittedName>
</protein>
<keyword evidence="1" id="KW-0732">Signal</keyword>
<accession>A0A6J6I5H1</accession>
<dbReference type="InterPro" id="IPR001258">
    <property type="entry name" value="NHL_repeat"/>
</dbReference>
<gene>
    <name evidence="4" type="ORF">UFOPK1440_00220</name>
    <name evidence="5" type="ORF">UFOPK1946_00364</name>
</gene>
<keyword evidence="2" id="KW-0677">Repeat</keyword>
<sequence length="305" mass="32291">MSKHESRANFEVIFEGDPKDGWMHSGIAILSDGRLVFEAAGGHGLVFLDVASGKSEKIAVDIAVAHGIATTFESGEDFIWICDPGAQAPGKVVKINLQGKIVKELTPPQTTPASTEHWRPTSVAVADSGDIWIADGYGLSLLHSYRANGEVETLDGSASGSLFDCPHGVAIDKRSGQAQIVVADRKNKRVLTFDESGKFLHQVTADVITTPSSLAVSGDDLFVTDLFGAIVKISKSGVATAQVPSTHSQERPGWPNKLATEGSDETVAPTIADGCINSPHGITASKDGVVYATEWFFGGRVLKLH</sequence>
<evidence type="ECO:0000313" key="5">
    <source>
        <dbReference type="EMBL" id="CAB4619727.1"/>
    </source>
</evidence>
<dbReference type="EMBL" id="CAEZSP010000005">
    <property type="protein sequence ID" value="CAB4537063.1"/>
    <property type="molecule type" value="Genomic_DNA"/>
</dbReference>
<evidence type="ECO:0000256" key="3">
    <source>
        <dbReference type="ARBA" id="ARBA00023180"/>
    </source>
</evidence>
<dbReference type="InterPro" id="IPR011042">
    <property type="entry name" value="6-blade_b-propeller_TolB-like"/>
</dbReference>